<gene>
    <name evidence="2" type="ORF">BC777_2672</name>
</gene>
<comment type="caution">
    <text evidence="2">The sequence shown here is derived from an EMBL/GenBank/DDBJ whole genome shotgun (WGS) entry which is preliminary data.</text>
</comment>
<dbReference type="InterPro" id="IPR013813">
    <property type="entry name" value="Endoribo_LPSP/chorism_mut-like"/>
</dbReference>
<evidence type="ECO:0000259" key="1">
    <source>
        <dbReference type="Pfam" id="PF14588"/>
    </source>
</evidence>
<name>A0A2M8W5V4_9RHOB</name>
<keyword evidence="3" id="KW-1185">Reference proteome</keyword>
<dbReference type="PANTHER" id="PTHR43760:SF1">
    <property type="entry name" value="ENDORIBONUCLEASE L-PSP_CHORISMATE MUTASE-LIKE DOMAIN-CONTAINING PROTEIN"/>
    <property type="match status" value="1"/>
</dbReference>
<dbReference type="SUPFAM" id="SSF55298">
    <property type="entry name" value="YjgF-like"/>
    <property type="match status" value="1"/>
</dbReference>
<accession>A0A2M8W5V4</accession>
<dbReference type="AlphaFoldDB" id="A0A2M8W5V4"/>
<sequence length="157" mass="16700">MTSQVEKRLAGLGLELPPDWTPRGQFLPFRKDGVLVYLSGQICEWAGEVTHTGPVADTPEGIAAAKEAAKICALNLIYRLREACEGDLDRVDVILRLGGFVNCHSGFPSSPAVINGATEVFIALFGDDGWHARTAVGVSGLPGNASVEVDAIVRLKD</sequence>
<dbReference type="Pfam" id="PF14588">
    <property type="entry name" value="YjgF_endoribonc"/>
    <property type="match status" value="1"/>
</dbReference>
<dbReference type="Gene3D" id="3.30.1330.40">
    <property type="entry name" value="RutC-like"/>
    <property type="match status" value="1"/>
</dbReference>
<dbReference type="InterPro" id="IPR035959">
    <property type="entry name" value="RutC-like_sf"/>
</dbReference>
<dbReference type="EMBL" id="PGTY01000002">
    <property type="protein sequence ID" value="PJI86304.1"/>
    <property type="molecule type" value="Genomic_DNA"/>
</dbReference>
<dbReference type="Proteomes" id="UP000228531">
    <property type="component" value="Unassembled WGS sequence"/>
</dbReference>
<proteinExistence type="predicted"/>
<reference evidence="2 3" key="1">
    <citation type="submission" date="2017-11" db="EMBL/GenBank/DDBJ databases">
        <title>Genomic Encyclopedia of Archaeal and Bacterial Type Strains, Phase II (KMG-II): From Individual Species to Whole Genera.</title>
        <authorList>
            <person name="Goeker M."/>
        </authorList>
    </citation>
    <scope>NUCLEOTIDE SEQUENCE [LARGE SCALE GENOMIC DNA]</scope>
    <source>
        <strain evidence="2 3">DSM 29128</strain>
    </source>
</reference>
<feature type="domain" description="Endoribonuclease L-PSP/chorismate mutase-like" evidence="1">
    <location>
        <begin position="6"/>
        <end position="144"/>
    </location>
</feature>
<evidence type="ECO:0000313" key="2">
    <source>
        <dbReference type="EMBL" id="PJI86304.1"/>
    </source>
</evidence>
<organism evidence="2 3">
    <name type="scientific">Yoonia maricola</name>
    <dbReference type="NCBI Taxonomy" id="420999"/>
    <lineage>
        <taxon>Bacteria</taxon>
        <taxon>Pseudomonadati</taxon>
        <taxon>Pseudomonadota</taxon>
        <taxon>Alphaproteobacteria</taxon>
        <taxon>Rhodobacterales</taxon>
        <taxon>Paracoccaceae</taxon>
        <taxon>Yoonia</taxon>
    </lineage>
</organism>
<protein>
    <submittedName>
        <fullName evidence="2">Enamine deaminase RidA (YjgF/YER057c/UK114 family)</fullName>
    </submittedName>
</protein>
<dbReference type="OrthoDB" id="9806350at2"/>
<dbReference type="PANTHER" id="PTHR43760">
    <property type="entry name" value="ENDORIBONUCLEASE-RELATED"/>
    <property type="match status" value="1"/>
</dbReference>
<dbReference type="RefSeq" id="WP_100368604.1">
    <property type="nucleotide sequence ID" value="NZ_PGTY01000002.1"/>
</dbReference>
<evidence type="ECO:0000313" key="3">
    <source>
        <dbReference type="Proteomes" id="UP000228531"/>
    </source>
</evidence>
<dbReference type="CDD" id="cd02199">
    <property type="entry name" value="YjgF_YER057c_UK114_like_1"/>
    <property type="match status" value="1"/>
</dbReference>